<dbReference type="InterPro" id="IPR027417">
    <property type="entry name" value="P-loop_NTPase"/>
</dbReference>
<feature type="domain" description="Terminase large subunit-like endonuclease" evidence="2">
    <location>
        <begin position="279"/>
        <end position="558"/>
    </location>
</feature>
<reference evidence="4" key="1">
    <citation type="submission" date="2016-10" db="EMBL/GenBank/DDBJ databases">
        <authorList>
            <person name="Varghese N."/>
            <person name="Submissions S."/>
        </authorList>
    </citation>
    <scope>NUCLEOTIDE SEQUENCE [LARGE SCALE GENOMIC DNA]</scope>
    <source>
        <strain evidence="4">CGMCC 1.8911</strain>
    </source>
</reference>
<dbReference type="STRING" id="586411.SAMN05216187_108117"/>
<dbReference type="InterPro" id="IPR005021">
    <property type="entry name" value="Terminase_largesu-like"/>
</dbReference>
<sequence>MLNAQEFDEIIKTYPIDYNPVIEYFNRIESGEEVVSIKVYKVYKELVRIIHDKDSKYKYDPKRGNHPIEFIESFCKHSKGKWAGQPIELELWQKAAIAAAYGFIDKIDGTRKHKEVLLVVARKNGKSTLSSGESLYKMIADGEGGPEIYAVASKRDQAKIVWNEAKRMVKKSPMLSKVIKTRVAEMSSDFNDGTFTPLGRDSETLDGLNVHGASMDEIHAWKFLDLYDVIYDGTSSRDNSMIFAITTAGSVREAVYDIKYEEAENIINGYEDEEGYENESFLPIIYELDERKEWTDESTWKKANPGLGTIKNIDQLRTKVNKAKNNPLLVSNLLTKDFNIRATSSEAWLTFEQADNKTKFDLEEIRPSYAIGGSDLSSNVDLTAACFLFKLPGDEHLYFKHMYWIPEDLVESKVKEDKVPYDKWIELGYVRTTPGNKVHYKFVADWFDEIKEEYDIYFPWHGYDAWSAEYYVEDMKGRNGKDAMEKVMQGKRTLSGPMQQLAADLDNKLVIYDNNPVTKWCLTNTAVDIDKNGNIQPDKGKNQRRRIDGTAAMLNAYTVLDRRQEEYLNLIS</sequence>
<evidence type="ECO:0000313" key="4">
    <source>
        <dbReference type="Proteomes" id="UP000242700"/>
    </source>
</evidence>
<dbReference type="Pfam" id="PF20441">
    <property type="entry name" value="TerL_nuclease"/>
    <property type="match status" value="1"/>
</dbReference>
<dbReference type="InterPro" id="IPR046461">
    <property type="entry name" value="TerL_ATPase"/>
</dbReference>
<dbReference type="PANTHER" id="PTHR41287:SF1">
    <property type="entry name" value="PROTEIN YMFN"/>
    <property type="match status" value="1"/>
</dbReference>
<evidence type="ECO:0000259" key="2">
    <source>
        <dbReference type="Pfam" id="PF20441"/>
    </source>
</evidence>
<protein>
    <submittedName>
        <fullName evidence="3">Phage terminase-like protein, large subunit, contains N-terminal HTH domain</fullName>
    </submittedName>
</protein>
<organism evidence="3 4">
    <name type="scientific">Jeotgalicoccus aerolatus</name>
    <dbReference type="NCBI Taxonomy" id="709510"/>
    <lineage>
        <taxon>Bacteria</taxon>
        <taxon>Bacillati</taxon>
        <taxon>Bacillota</taxon>
        <taxon>Bacilli</taxon>
        <taxon>Bacillales</taxon>
        <taxon>Staphylococcaceae</taxon>
        <taxon>Jeotgalicoccus</taxon>
    </lineage>
</organism>
<gene>
    <name evidence="3" type="ORF">SAMN05216187_108117</name>
</gene>
<dbReference type="PANTHER" id="PTHR41287">
    <property type="match status" value="1"/>
</dbReference>
<dbReference type="InterPro" id="IPR046462">
    <property type="entry name" value="TerL_nuclease"/>
</dbReference>
<dbReference type="GO" id="GO:0004519">
    <property type="term" value="F:endonuclease activity"/>
    <property type="evidence" value="ECO:0007669"/>
    <property type="project" value="InterPro"/>
</dbReference>
<dbReference type="RefSeq" id="WP_092598503.1">
    <property type="nucleotide sequence ID" value="NZ_FNFI01000008.1"/>
</dbReference>
<dbReference type="EMBL" id="FNFI01000008">
    <property type="protein sequence ID" value="SDK43176.1"/>
    <property type="molecule type" value="Genomic_DNA"/>
</dbReference>
<dbReference type="OrthoDB" id="9760250at2"/>
<evidence type="ECO:0000259" key="1">
    <source>
        <dbReference type="Pfam" id="PF03354"/>
    </source>
</evidence>
<dbReference type="AlphaFoldDB" id="A0A1G9BUR4"/>
<dbReference type="Proteomes" id="UP000242700">
    <property type="component" value="Unassembled WGS sequence"/>
</dbReference>
<proteinExistence type="predicted"/>
<dbReference type="Gene3D" id="3.40.50.300">
    <property type="entry name" value="P-loop containing nucleotide triphosphate hydrolases"/>
    <property type="match status" value="1"/>
</dbReference>
<name>A0A1G9BUR4_9STAP</name>
<feature type="domain" description="Terminase large subunit-like ATPase" evidence="1">
    <location>
        <begin position="92"/>
        <end position="264"/>
    </location>
</feature>
<accession>A0A1G9BUR4</accession>
<dbReference type="Pfam" id="PF03354">
    <property type="entry name" value="TerL_ATPase"/>
    <property type="match status" value="1"/>
</dbReference>
<evidence type="ECO:0000313" key="3">
    <source>
        <dbReference type="EMBL" id="SDK43176.1"/>
    </source>
</evidence>